<dbReference type="EMBL" id="LT853704">
    <property type="protein sequence ID" value="SMQ56233.1"/>
    <property type="molecule type" value="Genomic_DNA"/>
</dbReference>
<evidence type="ECO:0000313" key="1">
    <source>
        <dbReference type="EMBL" id="SMQ56233.1"/>
    </source>
</evidence>
<accession>A0A1X7S954</accession>
<proteinExistence type="predicted"/>
<dbReference type="Proteomes" id="UP000215127">
    <property type="component" value="Chromosome 13"/>
</dbReference>
<sequence length="221" mass="25630">MSRPTLPPYEEHVYLEEMRKAWHHMFTVNLPREGMQQVKEEVEETLAIRDKYGMEAKPLDSLVSRREWDAFVNEYCGTKDKQLLGKLCLAFSDLAQFLTPALELMFIAAKYLMDDPLHVVVIDGMREWMITKNQERFADQVIELAWSETERGCGLQRVVLDGYLAKIEAADVRGVLEAKFPEFVVDLAARLVELRRNGFTEVSQYTVDKCYYHDHQGSKCT</sequence>
<organism evidence="1 2">
    <name type="scientific">Zymoseptoria tritici (strain ST99CH_3D7)</name>
    <dbReference type="NCBI Taxonomy" id="1276538"/>
    <lineage>
        <taxon>Eukaryota</taxon>
        <taxon>Fungi</taxon>
        <taxon>Dikarya</taxon>
        <taxon>Ascomycota</taxon>
        <taxon>Pezizomycotina</taxon>
        <taxon>Dothideomycetes</taxon>
        <taxon>Dothideomycetidae</taxon>
        <taxon>Mycosphaerellales</taxon>
        <taxon>Mycosphaerellaceae</taxon>
        <taxon>Zymoseptoria</taxon>
    </lineage>
</organism>
<reference evidence="1 2" key="1">
    <citation type="submission" date="2016-06" db="EMBL/GenBank/DDBJ databases">
        <authorList>
            <person name="Kjaerup R.B."/>
            <person name="Dalgaard T.S."/>
            <person name="Juul-Madsen H.R."/>
        </authorList>
    </citation>
    <scope>NUCLEOTIDE SEQUENCE [LARGE SCALE GENOMIC DNA]</scope>
</reference>
<protein>
    <submittedName>
        <fullName evidence="1">Uncharacterized protein</fullName>
    </submittedName>
</protein>
<gene>
    <name evidence="1" type="ORF">ZT3D7_G11388</name>
</gene>
<name>A0A1X7S954_ZYMT9</name>
<dbReference type="AlphaFoldDB" id="A0A1X7S954"/>
<keyword evidence="2" id="KW-1185">Reference proteome</keyword>
<evidence type="ECO:0000313" key="2">
    <source>
        <dbReference type="Proteomes" id="UP000215127"/>
    </source>
</evidence>